<organism evidence="6 7">
    <name type="scientific">Ignelater luminosus</name>
    <name type="common">Cucubano</name>
    <name type="synonym">Pyrophorus luminosus</name>
    <dbReference type="NCBI Taxonomy" id="2038154"/>
    <lineage>
        <taxon>Eukaryota</taxon>
        <taxon>Metazoa</taxon>
        <taxon>Ecdysozoa</taxon>
        <taxon>Arthropoda</taxon>
        <taxon>Hexapoda</taxon>
        <taxon>Insecta</taxon>
        <taxon>Pterygota</taxon>
        <taxon>Neoptera</taxon>
        <taxon>Endopterygota</taxon>
        <taxon>Coleoptera</taxon>
        <taxon>Polyphaga</taxon>
        <taxon>Elateriformia</taxon>
        <taxon>Elateroidea</taxon>
        <taxon>Elateridae</taxon>
        <taxon>Agrypninae</taxon>
        <taxon>Pyrophorini</taxon>
        <taxon>Ignelater</taxon>
    </lineage>
</organism>
<dbReference type="InterPro" id="IPR021475">
    <property type="entry name" value="Pants/Emi1-like"/>
</dbReference>
<evidence type="ECO:0000256" key="4">
    <source>
        <dbReference type="ARBA" id="ARBA00044235"/>
    </source>
</evidence>
<dbReference type="EMBL" id="VTPC01007353">
    <property type="protein sequence ID" value="KAF2894098.1"/>
    <property type="molecule type" value="Genomic_DNA"/>
</dbReference>
<dbReference type="Proteomes" id="UP000801492">
    <property type="component" value="Unassembled WGS sequence"/>
</dbReference>
<name>A0A8K0CUT9_IGNLU</name>
<feature type="region of interest" description="Disordered" evidence="5">
    <location>
        <begin position="1"/>
        <end position="21"/>
    </location>
</feature>
<dbReference type="PANTHER" id="PTHR28052:SF1">
    <property type="entry name" value="UPF0545 PROTEIN C22ORF39"/>
    <property type="match status" value="1"/>
</dbReference>
<evidence type="ECO:0000313" key="7">
    <source>
        <dbReference type="Proteomes" id="UP000801492"/>
    </source>
</evidence>
<accession>A0A8K0CUT9</accession>
<evidence type="ECO:0000256" key="2">
    <source>
        <dbReference type="ARBA" id="ARBA00043942"/>
    </source>
</evidence>
<comment type="similarity">
    <text evidence="1">Belongs to the UPF0545 family.</text>
</comment>
<evidence type="ECO:0000256" key="3">
    <source>
        <dbReference type="ARBA" id="ARBA00044072"/>
    </source>
</evidence>
<keyword evidence="7" id="KW-1185">Reference proteome</keyword>
<gene>
    <name evidence="6" type="ORF">ILUMI_12073</name>
</gene>
<comment type="subcellular location">
    <subcellularLocation>
        <location evidence="2">Synaptic cleft</location>
    </subcellularLocation>
</comment>
<comment type="caution">
    <text evidence="6">The sequence shown here is derived from an EMBL/GenBank/DDBJ whole genome shotgun (WGS) entry which is preliminary data.</text>
</comment>
<proteinExistence type="inferred from homology"/>
<evidence type="ECO:0000256" key="1">
    <source>
        <dbReference type="ARBA" id="ARBA00006412"/>
    </source>
</evidence>
<sequence>MSQNEEDNNNSDPSTDFPDEWMIRPSQTYLDEYKDCRSIAARLHQLFVYGETIDCSQWRRDYDNCRKWQDTKDMQAAKELVKSETNRRLTRLRAHYNNDVWEKRKEPPEDWNKPLPEYLQKEYENTFLNLKSKELKGEPIPAVAETLTSDKCVIL</sequence>
<dbReference type="PANTHER" id="PTHR28052">
    <property type="entry name" value="UPF0545 PROTEIN C22ORF39"/>
    <property type="match status" value="1"/>
</dbReference>
<dbReference type="Pfam" id="PF11326">
    <property type="entry name" value="PANTS-like"/>
    <property type="match status" value="1"/>
</dbReference>
<dbReference type="OrthoDB" id="5946508at2759"/>
<dbReference type="GO" id="GO:0043083">
    <property type="term" value="C:synaptic cleft"/>
    <property type="evidence" value="ECO:0007669"/>
    <property type="project" value="UniProtKB-SubCell"/>
</dbReference>
<dbReference type="AlphaFoldDB" id="A0A8K0CUT9"/>
<evidence type="ECO:0000256" key="5">
    <source>
        <dbReference type="SAM" id="MobiDB-lite"/>
    </source>
</evidence>
<evidence type="ECO:0000313" key="6">
    <source>
        <dbReference type="EMBL" id="KAF2894098.1"/>
    </source>
</evidence>
<protein>
    <recommendedName>
        <fullName evidence="3">Synaptic plasticity regulator PANTS</fullName>
    </recommendedName>
    <alternativeName>
        <fullName evidence="4">Plasticity-associated neural transcript short</fullName>
    </alternativeName>
</protein>
<reference evidence="6" key="1">
    <citation type="submission" date="2019-08" db="EMBL/GenBank/DDBJ databases">
        <title>The genome of the North American firefly Photinus pyralis.</title>
        <authorList>
            <consortium name="Photinus pyralis genome working group"/>
            <person name="Fallon T.R."/>
            <person name="Sander Lower S.E."/>
            <person name="Weng J.-K."/>
        </authorList>
    </citation>
    <scope>NUCLEOTIDE SEQUENCE</scope>
    <source>
        <strain evidence="6">TRF0915ILg1</strain>
        <tissue evidence="6">Whole body</tissue>
    </source>
</reference>